<feature type="domain" description="RIO-type" evidence="9">
    <location>
        <begin position="96"/>
        <end position="188"/>
    </location>
</feature>
<dbReference type="EC" id="2.7.11.1" evidence="1"/>
<protein>
    <recommendedName>
        <fullName evidence="1">non-specific serine/threonine protein kinase</fullName>
        <ecNumber evidence="1">2.7.11.1</ecNumber>
    </recommendedName>
</protein>
<evidence type="ECO:0000259" key="9">
    <source>
        <dbReference type="Pfam" id="PF01163"/>
    </source>
</evidence>
<dbReference type="SUPFAM" id="SSF56112">
    <property type="entry name" value="Protein kinase-like (PK-like)"/>
    <property type="match status" value="1"/>
</dbReference>
<keyword evidence="3" id="KW-0808">Transferase</keyword>
<keyword evidence="2 10" id="KW-0723">Serine/threonine-protein kinase</keyword>
<gene>
    <name evidence="10" type="ORF">HAPAU_24450</name>
</gene>
<comment type="catalytic activity">
    <reaction evidence="7">
        <text>L-threonyl-[protein] + ATP = O-phospho-L-threonyl-[protein] + ADP + H(+)</text>
        <dbReference type="Rhea" id="RHEA:46608"/>
        <dbReference type="Rhea" id="RHEA-COMP:11060"/>
        <dbReference type="Rhea" id="RHEA-COMP:11605"/>
        <dbReference type="ChEBI" id="CHEBI:15378"/>
        <dbReference type="ChEBI" id="CHEBI:30013"/>
        <dbReference type="ChEBI" id="CHEBI:30616"/>
        <dbReference type="ChEBI" id="CHEBI:61977"/>
        <dbReference type="ChEBI" id="CHEBI:456216"/>
        <dbReference type="EC" id="2.7.11.1"/>
    </reaction>
</comment>
<evidence type="ECO:0000256" key="8">
    <source>
        <dbReference type="ARBA" id="ARBA00048679"/>
    </source>
</evidence>
<dbReference type="AlphaFoldDB" id="A0A151AEH5"/>
<dbReference type="InterPro" id="IPR011009">
    <property type="entry name" value="Kinase-like_dom_sf"/>
</dbReference>
<accession>A0A151AEH5</accession>
<name>A0A151AEH5_9EURY</name>
<keyword evidence="6" id="KW-0067">ATP-binding</keyword>
<evidence type="ECO:0000256" key="7">
    <source>
        <dbReference type="ARBA" id="ARBA00047899"/>
    </source>
</evidence>
<evidence type="ECO:0000313" key="11">
    <source>
        <dbReference type="Proteomes" id="UP000075321"/>
    </source>
</evidence>
<reference evidence="10 11" key="1">
    <citation type="submission" date="2016-02" db="EMBL/GenBank/DDBJ databases">
        <title>Genome sequence of Halalkalicoccus paucihalophilus DSM 24557.</title>
        <authorList>
            <person name="Poehlein A."/>
            <person name="Daniel R."/>
        </authorList>
    </citation>
    <scope>NUCLEOTIDE SEQUENCE [LARGE SCALE GENOMIC DNA]</scope>
    <source>
        <strain evidence="10 11">DSM 24557</strain>
    </source>
</reference>
<dbReference type="InterPro" id="IPR018934">
    <property type="entry name" value="RIO_dom"/>
</dbReference>
<dbReference type="RefSeq" id="WP_066382821.1">
    <property type="nucleotide sequence ID" value="NZ_LTAZ01000005.1"/>
</dbReference>
<evidence type="ECO:0000256" key="3">
    <source>
        <dbReference type="ARBA" id="ARBA00022679"/>
    </source>
</evidence>
<evidence type="ECO:0000256" key="2">
    <source>
        <dbReference type="ARBA" id="ARBA00022527"/>
    </source>
</evidence>
<proteinExistence type="predicted"/>
<dbReference type="Gene3D" id="1.10.510.10">
    <property type="entry name" value="Transferase(Phosphotransferase) domain 1"/>
    <property type="match status" value="1"/>
</dbReference>
<comment type="caution">
    <text evidence="10">The sequence shown here is derived from an EMBL/GenBank/DDBJ whole genome shotgun (WGS) entry which is preliminary data.</text>
</comment>
<dbReference type="EMBL" id="LTAZ01000005">
    <property type="protein sequence ID" value="KYH25767.1"/>
    <property type="molecule type" value="Genomic_DNA"/>
</dbReference>
<evidence type="ECO:0000256" key="5">
    <source>
        <dbReference type="ARBA" id="ARBA00022777"/>
    </source>
</evidence>
<keyword evidence="5 10" id="KW-0418">Kinase</keyword>
<dbReference type="Proteomes" id="UP000075321">
    <property type="component" value="Unassembled WGS sequence"/>
</dbReference>
<evidence type="ECO:0000256" key="6">
    <source>
        <dbReference type="ARBA" id="ARBA00022840"/>
    </source>
</evidence>
<comment type="catalytic activity">
    <reaction evidence="8">
        <text>L-seryl-[protein] + ATP = O-phospho-L-seryl-[protein] + ADP + H(+)</text>
        <dbReference type="Rhea" id="RHEA:17989"/>
        <dbReference type="Rhea" id="RHEA-COMP:9863"/>
        <dbReference type="Rhea" id="RHEA-COMP:11604"/>
        <dbReference type="ChEBI" id="CHEBI:15378"/>
        <dbReference type="ChEBI" id="CHEBI:29999"/>
        <dbReference type="ChEBI" id="CHEBI:30616"/>
        <dbReference type="ChEBI" id="CHEBI:83421"/>
        <dbReference type="ChEBI" id="CHEBI:456216"/>
        <dbReference type="EC" id="2.7.11.1"/>
    </reaction>
</comment>
<dbReference type="Pfam" id="PF01163">
    <property type="entry name" value="RIO1"/>
    <property type="match status" value="1"/>
</dbReference>
<dbReference type="GO" id="GO:0005524">
    <property type="term" value="F:ATP binding"/>
    <property type="evidence" value="ECO:0007669"/>
    <property type="project" value="UniProtKB-KW"/>
</dbReference>
<keyword evidence="11" id="KW-1185">Reference proteome</keyword>
<evidence type="ECO:0000313" key="10">
    <source>
        <dbReference type="EMBL" id="KYH25767.1"/>
    </source>
</evidence>
<sequence>MEFRRLIRGRVDEPQLERIGREIADRYDRESVHITVLEADNWLSTPCVVDEEWFVKVISPQNALVQALFTGARNLGVFSRGEEGFFERFEDPLAMSQHELEATRRVREIGLNAPEPIEAFGVDEFGVLMLEYLPEFRTLDELPPAEVETLALELFSALALMHDHSLAHGDLRGENVLVHGGELYFIDATNVRRDGLSTARAYDIACALATLEPALGARRTVEIAADRYDAAVLLAARDFLDLVRLRPDHEFEAAGLKGEIERRAD</sequence>
<evidence type="ECO:0000256" key="1">
    <source>
        <dbReference type="ARBA" id="ARBA00012513"/>
    </source>
</evidence>
<organism evidence="10 11">
    <name type="scientific">Halalkalicoccus paucihalophilus</name>
    <dbReference type="NCBI Taxonomy" id="1008153"/>
    <lineage>
        <taxon>Archaea</taxon>
        <taxon>Methanobacteriati</taxon>
        <taxon>Methanobacteriota</taxon>
        <taxon>Stenosarchaea group</taxon>
        <taxon>Halobacteria</taxon>
        <taxon>Halobacteriales</taxon>
        <taxon>Halococcaceae</taxon>
        <taxon>Halalkalicoccus</taxon>
    </lineage>
</organism>
<dbReference type="OrthoDB" id="192798at2157"/>
<evidence type="ECO:0000256" key="4">
    <source>
        <dbReference type="ARBA" id="ARBA00022741"/>
    </source>
</evidence>
<dbReference type="PATRIC" id="fig|1008153.3.peg.2492"/>
<dbReference type="GO" id="GO:0004674">
    <property type="term" value="F:protein serine/threonine kinase activity"/>
    <property type="evidence" value="ECO:0007669"/>
    <property type="project" value="UniProtKB-KW"/>
</dbReference>
<keyword evidence="4" id="KW-0547">Nucleotide-binding</keyword>